<dbReference type="PANTHER" id="PTHR15622">
    <property type="entry name" value="WD40 REPEAT PROTEIN"/>
    <property type="match status" value="1"/>
</dbReference>
<dbReference type="InterPro" id="IPR036322">
    <property type="entry name" value="WD40_repeat_dom_sf"/>
</dbReference>
<dbReference type="OMA" id="WHADTGQ"/>
<dbReference type="InterPro" id="IPR020472">
    <property type="entry name" value="WD40_PAC1"/>
</dbReference>
<feature type="repeat" description="WD" evidence="4">
    <location>
        <begin position="741"/>
        <end position="782"/>
    </location>
</feature>
<dbReference type="EMBL" id="HG792020">
    <property type="protein sequence ID" value="CDM37253.1"/>
    <property type="molecule type" value="Genomic_DNA"/>
</dbReference>
<dbReference type="SUPFAM" id="SSF52540">
    <property type="entry name" value="P-loop containing nucleoside triphosphate hydrolases"/>
    <property type="match status" value="1"/>
</dbReference>
<gene>
    <name evidence="6" type="ORF">PROQFM164_S06g000214</name>
</gene>
<dbReference type="Pfam" id="PF00400">
    <property type="entry name" value="WD40"/>
    <property type="match status" value="7"/>
</dbReference>
<keyword evidence="1 4" id="KW-0853">WD repeat</keyword>
<dbReference type="InterPro" id="IPR027417">
    <property type="entry name" value="P-loop_NTPase"/>
</dbReference>
<feature type="repeat" description="WD" evidence="4">
    <location>
        <begin position="913"/>
        <end position="954"/>
    </location>
</feature>
<dbReference type="Gene3D" id="3.40.50.300">
    <property type="entry name" value="P-loop containing nucleotide triphosphate hydrolases"/>
    <property type="match status" value="1"/>
</dbReference>
<feature type="repeat" description="WD" evidence="4">
    <location>
        <begin position="699"/>
        <end position="740"/>
    </location>
</feature>
<dbReference type="Gene3D" id="2.130.10.10">
    <property type="entry name" value="YVTN repeat-like/Quinoprotein amine dehydrogenase"/>
    <property type="match status" value="4"/>
</dbReference>
<evidence type="ECO:0000256" key="4">
    <source>
        <dbReference type="PROSITE-ProRule" id="PRU00221"/>
    </source>
</evidence>
<organism evidence="6 7">
    <name type="scientific">Penicillium roqueforti (strain FM164)</name>
    <dbReference type="NCBI Taxonomy" id="1365484"/>
    <lineage>
        <taxon>Eukaryota</taxon>
        <taxon>Fungi</taxon>
        <taxon>Dikarya</taxon>
        <taxon>Ascomycota</taxon>
        <taxon>Pezizomycotina</taxon>
        <taxon>Eurotiomycetes</taxon>
        <taxon>Eurotiomycetidae</taxon>
        <taxon>Eurotiales</taxon>
        <taxon>Aspergillaceae</taxon>
        <taxon>Penicillium</taxon>
    </lineage>
</organism>
<dbReference type="AlphaFoldDB" id="W6QKE3"/>
<keyword evidence="2" id="KW-0677">Repeat</keyword>
<dbReference type="PROSITE" id="PS50294">
    <property type="entry name" value="WD_REPEATS_REGION"/>
    <property type="match status" value="7"/>
</dbReference>
<dbReference type="PANTHER" id="PTHR15622:SF2">
    <property type="entry name" value="U4_U6 SMALL NUCLEAR RIBONUCLEOPROTEIN PRP4"/>
    <property type="match status" value="1"/>
</dbReference>
<dbReference type="CDD" id="cd00200">
    <property type="entry name" value="WD40"/>
    <property type="match status" value="1"/>
</dbReference>
<dbReference type="PRINTS" id="PR00320">
    <property type="entry name" value="GPROTEINBRPT"/>
</dbReference>
<feature type="repeat" description="WD" evidence="4">
    <location>
        <begin position="825"/>
        <end position="857"/>
    </location>
</feature>
<name>W6QKE3_PENRF</name>
<dbReference type="Proteomes" id="UP000030686">
    <property type="component" value="Unassembled WGS sequence"/>
</dbReference>
<sequence length="1024" mass="115053">MENEASHDDRSRLPHYYYYPAHMFLLNTEQCYGVIIIMASTTSFHDHNSGMQTAINNGTINAQFSLNADPLDKLPIAHGAEFDSYMDRHEDECLLGTRTDLLNNITEWAMSPQGKCIFWLKGMAGTGKSTVSRTVAKHFKQENLLGASFFFRRGEADRGNAMKLFPTVSRQMAKNISQLIPGLQEAIYDEPDIGMKSLKQQFDNLLLRPIRKLEQSNHLIRTVVIVIDALDECEQDDDIRAILQLLPHLQHSNALGLRIFLTSRPELPIRLGFSEMKNDDYRDLALHQIPEAVTTHDISLFLNHRLGQIRKIQPLPIDWPGDRDLQALIALSVPLFIFAATVCRIFEDPQWDPVDSLAEILTHRSDGSKFKGTYLPVLNRLLKGQSKKQEKQLVEEFQTVIGAIVMLESPLPVTSLSRLIGLPERRVSLRLKSLHSVLSVPEDINLPLRTFHLSFRDFLLDLEMRDETPFWVDEEETQQKLTTRCLGICDDLRKNICGLPSDGTTCAEISPETIHNSISAELQYSCRYWVHHLVRSKDLHFMISKALLFLKEHFLHWVESMSILGYVSDVLGSISLLQRVSADTGDSPISEFLHDAKRFMQKSRQIAEVAPLQLYCSGLMFTPRKAIIRRYFKTYLPNWCSRLPQVQETWSPELQILEGHSSPVDSVAFSPNSQLLASGSSNWTIQFWDPATGALQQTLEGHSGPIDSVVFSPDGQLLASGSWDKTIRLWDPETGALQQTLECHPGPVNSVAFSPDGRMLASGSTDRTVRLWDPATGALQRTLKHDSGLVKSVAFSPDSRLIASGSSNWAIQLWHLNTGALEQTLEGHLAPVNSVVFSPDGQLLASGSWDKTVRLWDPTTGLRKWTLNGHSCLVDSVAFSPDGRLLASGSTDRTVRLWDPATDALQHTLEQTLEGHSKSVESVAFSPDGRLLASGSWDKTVKLWDPATGALEKTLNVNGYIDYLEFSEDGSYLITNLGDLHIQFCCEKRVSNSVHRNQDILIEQKQWIKLDGKKYIMASSWLSA</sequence>
<dbReference type="InterPro" id="IPR051983">
    <property type="entry name" value="WSB_SOCS-box_domain"/>
</dbReference>
<dbReference type="InterPro" id="IPR007111">
    <property type="entry name" value="NACHT_NTPase"/>
</dbReference>
<dbReference type="InterPro" id="IPR056884">
    <property type="entry name" value="NPHP3-like_N"/>
</dbReference>
<evidence type="ECO:0000259" key="5">
    <source>
        <dbReference type="PROSITE" id="PS50837"/>
    </source>
</evidence>
<evidence type="ECO:0000256" key="3">
    <source>
        <dbReference type="ARBA" id="ARBA00022786"/>
    </source>
</evidence>
<evidence type="ECO:0000256" key="2">
    <source>
        <dbReference type="ARBA" id="ARBA00022737"/>
    </source>
</evidence>
<evidence type="ECO:0000256" key="1">
    <source>
        <dbReference type="ARBA" id="ARBA00022574"/>
    </source>
</evidence>
<proteinExistence type="predicted"/>
<keyword evidence="3" id="KW-0833">Ubl conjugation pathway</keyword>
<evidence type="ECO:0000313" key="7">
    <source>
        <dbReference type="Proteomes" id="UP000030686"/>
    </source>
</evidence>
<dbReference type="GO" id="GO:0000209">
    <property type="term" value="P:protein polyubiquitination"/>
    <property type="evidence" value="ECO:0007669"/>
    <property type="project" value="TreeGrafter"/>
</dbReference>
<keyword evidence="7" id="KW-1185">Reference proteome</keyword>
<dbReference type="InterPro" id="IPR015943">
    <property type="entry name" value="WD40/YVTN_repeat-like_dom_sf"/>
</dbReference>
<feature type="repeat" description="WD" evidence="4">
    <location>
        <begin position="657"/>
        <end position="698"/>
    </location>
</feature>
<feature type="domain" description="NACHT" evidence="5">
    <location>
        <begin position="116"/>
        <end position="265"/>
    </location>
</feature>
<dbReference type="Pfam" id="PF24883">
    <property type="entry name" value="NPHP3_N"/>
    <property type="match status" value="1"/>
</dbReference>
<protein>
    <submittedName>
        <fullName evidence="6">NACHT nucleoside triphosphatase</fullName>
    </submittedName>
</protein>
<reference evidence="6" key="1">
    <citation type="journal article" date="2014" name="Nat. Commun.">
        <title>Multiple recent horizontal transfers of a large genomic region in cheese making fungi.</title>
        <authorList>
            <person name="Cheeseman K."/>
            <person name="Ropars J."/>
            <person name="Renault P."/>
            <person name="Dupont J."/>
            <person name="Gouzy J."/>
            <person name="Branca A."/>
            <person name="Abraham A.L."/>
            <person name="Ceppi M."/>
            <person name="Conseiller E."/>
            <person name="Debuchy R."/>
            <person name="Malagnac F."/>
            <person name="Goarin A."/>
            <person name="Silar P."/>
            <person name="Lacoste S."/>
            <person name="Sallet E."/>
            <person name="Bensimon A."/>
            <person name="Giraud T."/>
            <person name="Brygoo Y."/>
        </authorList>
    </citation>
    <scope>NUCLEOTIDE SEQUENCE [LARGE SCALE GENOMIC DNA]</scope>
    <source>
        <strain evidence="6">FM164</strain>
    </source>
</reference>
<evidence type="ECO:0000313" key="6">
    <source>
        <dbReference type="EMBL" id="CDM37253.1"/>
    </source>
</evidence>
<dbReference type="InterPro" id="IPR001680">
    <property type="entry name" value="WD40_rpt"/>
</dbReference>
<feature type="repeat" description="WD" evidence="4">
    <location>
        <begin position="783"/>
        <end position="824"/>
    </location>
</feature>
<dbReference type="PROSITE" id="PS50837">
    <property type="entry name" value="NACHT"/>
    <property type="match status" value="1"/>
</dbReference>
<dbReference type="SUPFAM" id="SSF50978">
    <property type="entry name" value="WD40 repeat-like"/>
    <property type="match status" value="1"/>
</dbReference>
<dbReference type="OrthoDB" id="1577640at2759"/>
<feature type="repeat" description="WD" evidence="4">
    <location>
        <begin position="867"/>
        <end position="908"/>
    </location>
</feature>
<dbReference type="PROSITE" id="PS50082">
    <property type="entry name" value="WD_REPEATS_2"/>
    <property type="match status" value="7"/>
</dbReference>
<dbReference type="STRING" id="1365484.W6QKE3"/>
<accession>W6QKE3</accession>
<dbReference type="SMART" id="SM00320">
    <property type="entry name" value="WD40"/>
    <property type="match status" value="8"/>
</dbReference>